<evidence type="ECO:0000313" key="3">
    <source>
        <dbReference type="EMBL" id="PKI66016.1"/>
    </source>
</evidence>
<dbReference type="PANTHER" id="PTHR31236">
    <property type="entry name" value="BURP DOMAIN PROTEIN USPL1-LIKE"/>
    <property type="match status" value="1"/>
</dbReference>
<feature type="region of interest" description="Disordered" evidence="1">
    <location>
        <begin position="1"/>
        <end position="32"/>
    </location>
</feature>
<feature type="domain" description="BURP" evidence="2">
    <location>
        <begin position="85"/>
        <end position="267"/>
    </location>
</feature>
<dbReference type="InterPro" id="IPR044816">
    <property type="entry name" value="BURP"/>
</dbReference>
<gene>
    <name evidence="3" type="ORF">CRG98_013601</name>
</gene>
<evidence type="ECO:0000256" key="1">
    <source>
        <dbReference type="SAM" id="MobiDB-lite"/>
    </source>
</evidence>
<dbReference type="Pfam" id="PF03181">
    <property type="entry name" value="BURP"/>
    <property type="match status" value="2"/>
</dbReference>
<dbReference type="AlphaFoldDB" id="A0A2I0KE21"/>
<evidence type="ECO:0000313" key="4">
    <source>
        <dbReference type="Proteomes" id="UP000233551"/>
    </source>
</evidence>
<dbReference type="PROSITE" id="PS51277">
    <property type="entry name" value="BURP"/>
    <property type="match status" value="1"/>
</dbReference>
<proteinExistence type="predicted"/>
<dbReference type="EMBL" id="PGOL01000697">
    <property type="protein sequence ID" value="PKI66016.1"/>
    <property type="molecule type" value="Genomic_DNA"/>
</dbReference>
<accession>A0A2I0KE21</accession>
<keyword evidence="4" id="KW-1185">Reference proteome</keyword>
<reference evidence="3 4" key="1">
    <citation type="submission" date="2017-11" db="EMBL/GenBank/DDBJ databases">
        <title>De-novo sequencing of pomegranate (Punica granatum L.) genome.</title>
        <authorList>
            <person name="Akparov Z."/>
            <person name="Amiraslanov A."/>
            <person name="Hajiyeva S."/>
            <person name="Abbasov M."/>
            <person name="Kaur K."/>
            <person name="Hamwieh A."/>
            <person name="Solovyev V."/>
            <person name="Salamov A."/>
            <person name="Braich B."/>
            <person name="Kosarev P."/>
            <person name="Mahmoud A."/>
            <person name="Hajiyev E."/>
            <person name="Babayeva S."/>
            <person name="Izzatullayeva V."/>
            <person name="Mammadov A."/>
            <person name="Mammadov A."/>
            <person name="Sharifova S."/>
            <person name="Ojaghi J."/>
            <person name="Eynullazada K."/>
            <person name="Bayramov B."/>
            <person name="Abdulazimova A."/>
            <person name="Shahmuradov I."/>
        </authorList>
    </citation>
    <scope>NUCLEOTIDE SEQUENCE [LARGE SCALE GENOMIC DNA]</scope>
    <source>
        <strain evidence="4">cv. AG2017</strain>
        <tissue evidence="3">Leaf</tissue>
    </source>
</reference>
<feature type="compositionally biased region" description="Basic and acidic residues" evidence="1">
    <location>
        <begin position="7"/>
        <end position="20"/>
    </location>
</feature>
<organism evidence="3 4">
    <name type="scientific">Punica granatum</name>
    <name type="common">Pomegranate</name>
    <dbReference type="NCBI Taxonomy" id="22663"/>
    <lineage>
        <taxon>Eukaryota</taxon>
        <taxon>Viridiplantae</taxon>
        <taxon>Streptophyta</taxon>
        <taxon>Embryophyta</taxon>
        <taxon>Tracheophyta</taxon>
        <taxon>Spermatophyta</taxon>
        <taxon>Magnoliopsida</taxon>
        <taxon>eudicotyledons</taxon>
        <taxon>Gunneridae</taxon>
        <taxon>Pentapetalae</taxon>
        <taxon>rosids</taxon>
        <taxon>malvids</taxon>
        <taxon>Myrtales</taxon>
        <taxon>Lythraceae</taxon>
        <taxon>Punica</taxon>
    </lineage>
</organism>
<sequence>MSTLVDVGKRGVDVDAEKGKPGGGTQVGKAGKRTDIRVQKGGVTATAGGRKDKPVYVGVRPTSSFFYQHAALETQVEANPIVAKFFLEKDLTKGNAVTLHFTKSTNLATFLPQQERNRPNTKNLPEALKRFSVKPGSVEAELMATTIKECKEPGNEGEEKYCATSLESMVDYAESKLGKNMRALSTEIKKKNRMQKYQIEEDVKKIMAEGSKYVGEDGSEVKTLAVCHINTSQWNPKHLAFRVRMVKPGAVPVCHFLPQDHLVWYST</sequence>
<dbReference type="PANTHER" id="PTHR31236:SF2">
    <property type="entry name" value="BURP DOMAIN PROTEIN RD22"/>
    <property type="match status" value="1"/>
</dbReference>
<dbReference type="Proteomes" id="UP000233551">
    <property type="component" value="Unassembled WGS sequence"/>
</dbReference>
<name>A0A2I0KE21_PUNGR</name>
<comment type="caution">
    <text evidence="3">The sequence shown here is derived from an EMBL/GenBank/DDBJ whole genome shotgun (WGS) entry which is preliminary data.</text>
</comment>
<dbReference type="InterPro" id="IPR004873">
    <property type="entry name" value="BURP_dom"/>
</dbReference>
<evidence type="ECO:0000259" key="2">
    <source>
        <dbReference type="PROSITE" id="PS51277"/>
    </source>
</evidence>
<protein>
    <recommendedName>
        <fullName evidence="2">BURP domain-containing protein</fullName>
    </recommendedName>
</protein>
<dbReference type="STRING" id="22663.A0A2I0KE21"/>
<dbReference type="SMART" id="SM01045">
    <property type="entry name" value="BURP"/>
    <property type="match status" value="1"/>
</dbReference>